<dbReference type="InterPro" id="IPR018786">
    <property type="entry name" value="Mit_KHE1"/>
</dbReference>
<evidence type="ECO:0000313" key="3">
    <source>
        <dbReference type="EMBL" id="TPX60210.1"/>
    </source>
</evidence>
<dbReference type="AlphaFoldDB" id="A0A507EAX4"/>
<feature type="compositionally biased region" description="Low complexity" evidence="1">
    <location>
        <begin position="29"/>
        <end position="45"/>
    </location>
</feature>
<dbReference type="GO" id="GO:1902600">
    <property type="term" value="P:proton transmembrane transport"/>
    <property type="evidence" value="ECO:0007669"/>
    <property type="project" value="TreeGrafter"/>
</dbReference>
<name>A0A507EAX4_9FUNG</name>
<sequence length="344" mass="38973">MPTRAVLRCTQHHIRSAFPPFAPVPSPLSAVSARSPTSRPLSQSTTPPPPTNNPPTIAPVCKSAPRLPPIPPLTTSASTPYTSLKIYVFPTLHNKHVFHPAFLRPRSPFERGAIIAAYILRKWRYQLSDTFAFAWHAFGASAATSGIMPAKMMYKWGNRATTRKAADEYFLKSVPRITEHVEFIYPASANAKLIKNQVGEILANSDRHRGKLFLWALLLPSALYISKFYLALANILFTYNVFRLNASWRSMYGSKVLQKLIDSRNVTWTPSEELDAQVKSISEDVTKRLSGEGAEGRRVWRWTRDGDLHDEVVEQLERDLKLAELGRTYRRARLQYFVHGPKEM</sequence>
<dbReference type="GO" id="GO:0005743">
    <property type="term" value="C:mitochondrial inner membrane"/>
    <property type="evidence" value="ECO:0007669"/>
    <property type="project" value="TreeGrafter"/>
</dbReference>
<evidence type="ECO:0000256" key="2">
    <source>
        <dbReference type="SAM" id="Phobius"/>
    </source>
</evidence>
<accession>A0A507EAX4</accession>
<reference evidence="3 4" key="1">
    <citation type="journal article" date="2019" name="Sci. Rep.">
        <title>Comparative genomics of chytrid fungi reveal insights into the obligate biotrophic and pathogenic lifestyle of Synchytrium endobioticum.</title>
        <authorList>
            <person name="van de Vossenberg B.T.L.H."/>
            <person name="Warris S."/>
            <person name="Nguyen H.D.T."/>
            <person name="van Gent-Pelzer M.P.E."/>
            <person name="Joly D.L."/>
            <person name="van de Geest H.C."/>
            <person name="Bonants P.J.M."/>
            <person name="Smith D.S."/>
            <person name="Levesque C.A."/>
            <person name="van der Lee T.A.J."/>
        </authorList>
    </citation>
    <scope>NUCLEOTIDE SEQUENCE [LARGE SCALE GENOMIC DNA]</scope>
    <source>
        <strain evidence="3 4">CBS 809.83</strain>
    </source>
</reference>
<keyword evidence="2" id="KW-1133">Transmembrane helix</keyword>
<feature type="compositionally biased region" description="Pro residues" evidence="1">
    <location>
        <begin position="46"/>
        <end position="57"/>
    </location>
</feature>
<dbReference type="PANTHER" id="PTHR28062:SF1">
    <property type="entry name" value="TRANSMEMBRANE PROTEIN"/>
    <property type="match status" value="1"/>
</dbReference>
<feature type="region of interest" description="Disordered" evidence="1">
    <location>
        <begin position="29"/>
        <end position="61"/>
    </location>
</feature>
<feature type="transmembrane region" description="Helical" evidence="2">
    <location>
        <begin position="212"/>
        <end position="242"/>
    </location>
</feature>
<evidence type="ECO:0000313" key="4">
    <source>
        <dbReference type="Proteomes" id="UP000318582"/>
    </source>
</evidence>
<comment type="caution">
    <text evidence="3">The sequence shown here is derived from an EMBL/GenBank/DDBJ whole genome shotgun (WGS) entry which is preliminary data.</text>
</comment>
<dbReference type="PANTHER" id="PTHR28062">
    <property type="entry name" value="K+-H+ EXCHANGE-LIKE PROTEIN"/>
    <property type="match status" value="1"/>
</dbReference>
<organism evidence="3 4">
    <name type="scientific">Powellomyces hirtus</name>
    <dbReference type="NCBI Taxonomy" id="109895"/>
    <lineage>
        <taxon>Eukaryota</taxon>
        <taxon>Fungi</taxon>
        <taxon>Fungi incertae sedis</taxon>
        <taxon>Chytridiomycota</taxon>
        <taxon>Chytridiomycota incertae sedis</taxon>
        <taxon>Chytridiomycetes</taxon>
        <taxon>Spizellomycetales</taxon>
        <taxon>Powellomycetaceae</taxon>
        <taxon>Powellomyces</taxon>
    </lineage>
</organism>
<protein>
    <submittedName>
        <fullName evidence="3">Uncharacterized protein</fullName>
    </submittedName>
</protein>
<evidence type="ECO:0000256" key="1">
    <source>
        <dbReference type="SAM" id="MobiDB-lite"/>
    </source>
</evidence>
<dbReference type="Pfam" id="PF10173">
    <property type="entry name" value="Mit_KHE1"/>
    <property type="match status" value="1"/>
</dbReference>
<dbReference type="GO" id="GO:0006813">
    <property type="term" value="P:potassium ion transport"/>
    <property type="evidence" value="ECO:0007669"/>
    <property type="project" value="TreeGrafter"/>
</dbReference>
<proteinExistence type="predicted"/>
<dbReference type="EMBL" id="QEAQ01000017">
    <property type="protein sequence ID" value="TPX60210.1"/>
    <property type="molecule type" value="Genomic_DNA"/>
</dbReference>
<gene>
    <name evidence="3" type="ORF">PhCBS80983_g01932</name>
</gene>
<keyword evidence="2" id="KW-0472">Membrane</keyword>
<keyword evidence="2" id="KW-0812">Transmembrane</keyword>
<dbReference type="Proteomes" id="UP000318582">
    <property type="component" value="Unassembled WGS sequence"/>
</dbReference>
<keyword evidence="4" id="KW-1185">Reference proteome</keyword>